<protein>
    <submittedName>
        <fullName evidence="1">Uncharacterized protein</fullName>
    </submittedName>
</protein>
<evidence type="ECO:0000313" key="1">
    <source>
        <dbReference type="EMBL" id="RMW54198.1"/>
    </source>
</evidence>
<organism evidence="1 2">
    <name type="scientific">Lactiplantibacillus pentosus</name>
    <name type="common">Lactobacillus pentosus</name>
    <dbReference type="NCBI Taxonomy" id="1589"/>
    <lineage>
        <taxon>Bacteria</taxon>
        <taxon>Bacillati</taxon>
        <taxon>Bacillota</taxon>
        <taxon>Bacilli</taxon>
        <taxon>Lactobacillales</taxon>
        <taxon>Lactobacillaceae</taxon>
        <taxon>Lactiplantibacillus</taxon>
    </lineage>
</organism>
<reference evidence="1 2" key="1">
    <citation type="submission" date="2018-10" db="EMBL/GenBank/DDBJ databases">
        <title>Genome sequences of five Lactobacillus pentosus strains isolated from brines of traditionally fermented spanish-style green table olives and differences between them.</title>
        <authorList>
            <person name="Jimenez Diaz R."/>
        </authorList>
    </citation>
    <scope>NUCLEOTIDE SEQUENCE [LARGE SCALE GENOMIC DNA]</scope>
    <source>
        <strain evidence="1 2">IG8</strain>
    </source>
</reference>
<accession>A0AB37RJS3</accession>
<proteinExistence type="predicted"/>
<dbReference type="RefSeq" id="WP_122211232.1">
    <property type="nucleotide sequence ID" value="NZ_CP077099.1"/>
</dbReference>
<name>A0AB37RJS3_LACPE</name>
<gene>
    <name evidence="1" type="ORF">D6U17_09710</name>
</gene>
<comment type="caution">
    <text evidence="1">The sequence shown here is derived from an EMBL/GenBank/DDBJ whole genome shotgun (WGS) entry which is preliminary data.</text>
</comment>
<evidence type="ECO:0000313" key="2">
    <source>
        <dbReference type="Proteomes" id="UP000281061"/>
    </source>
</evidence>
<dbReference type="EMBL" id="RDCL01000060">
    <property type="protein sequence ID" value="RMW54198.1"/>
    <property type="molecule type" value="Genomic_DNA"/>
</dbReference>
<dbReference type="AlphaFoldDB" id="A0AB37RJS3"/>
<sequence>MTAFWRRFWHHDEVDNDAAKGALAVAEVPDQEQWVTVPEYIEVDPHQHVLATVIAASVLAADRTDTQLRLKHLYVPNPEAQLVSLIASCCATDIGDGKYVVKSIRKRVE</sequence>
<dbReference type="Proteomes" id="UP000281061">
    <property type="component" value="Unassembled WGS sequence"/>
</dbReference>